<organism evidence="3 4">
    <name type="scientific">Littorina saxatilis</name>
    <dbReference type="NCBI Taxonomy" id="31220"/>
    <lineage>
        <taxon>Eukaryota</taxon>
        <taxon>Metazoa</taxon>
        <taxon>Spiralia</taxon>
        <taxon>Lophotrochozoa</taxon>
        <taxon>Mollusca</taxon>
        <taxon>Gastropoda</taxon>
        <taxon>Caenogastropoda</taxon>
        <taxon>Littorinimorpha</taxon>
        <taxon>Littorinoidea</taxon>
        <taxon>Littorinidae</taxon>
        <taxon>Littorina</taxon>
    </lineage>
</organism>
<evidence type="ECO:0000313" key="3">
    <source>
        <dbReference type="EMBL" id="KAK7096226.1"/>
    </source>
</evidence>
<name>A0AAN9G5L2_9CAEN</name>
<feature type="compositionally biased region" description="Basic and acidic residues" evidence="1">
    <location>
        <begin position="583"/>
        <end position="612"/>
    </location>
</feature>
<feature type="compositionally biased region" description="Polar residues" evidence="1">
    <location>
        <begin position="452"/>
        <end position="463"/>
    </location>
</feature>
<dbReference type="NCBIfam" id="TIGR01444">
    <property type="entry name" value="fkbM_fam"/>
    <property type="match status" value="1"/>
</dbReference>
<feature type="compositionally biased region" description="Polar residues" evidence="1">
    <location>
        <begin position="657"/>
        <end position="669"/>
    </location>
</feature>
<feature type="region of interest" description="Disordered" evidence="1">
    <location>
        <begin position="242"/>
        <end position="488"/>
    </location>
</feature>
<comment type="caution">
    <text evidence="3">The sequence shown here is derived from an EMBL/GenBank/DDBJ whole genome shotgun (WGS) entry which is preliminary data.</text>
</comment>
<feature type="compositionally biased region" description="Pro residues" evidence="1">
    <location>
        <begin position="466"/>
        <end position="478"/>
    </location>
</feature>
<feature type="compositionally biased region" description="Basic and acidic residues" evidence="1">
    <location>
        <begin position="684"/>
        <end position="693"/>
    </location>
</feature>
<dbReference type="EMBL" id="JBAMIC010000014">
    <property type="protein sequence ID" value="KAK7096226.1"/>
    <property type="molecule type" value="Genomic_DNA"/>
</dbReference>
<dbReference type="AlphaFoldDB" id="A0AAN9G5L2"/>
<dbReference type="Gene3D" id="3.40.50.150">
    <property type="entry name" value="Vaccinia Virus protein VP39"/>
    <property type="match status" value="1"/>
</dbReference>
<feature type="compositionally biased region" description="Polar residues" evidence="1">
    <location>
        <begin position="211"/>
        <end position="221"/>
    </location>
</feature>
<feature type="compositionally biased region" description="Pro residues" evidence="1">
    <location>
        <begin position="383"/>
        <end position="396"/>
    </location>
</feature>
<feature type="region of interest" description="Disordered" evidence="1">
    <location>
        <begin position="142"/>
        <end position="180"/>
    </location>
</feature>
<evidence type="ECO:0000256" key="1">
    <source>
        <dbReference type="SAM" id="MobiDB-lite"/>
    </source>
</evidence>
<feature type="compositionally biased region" description="Polar residues" evidence="1">
    <location>
        <begin position="286"/>
        <end position="315"/>
    </location>
</feature>
<accession>A0AAN9G5L2</accession>
<keyword evidence="2" id="KW-0812">Transmembrane</keyword>
<feature type="compositionally biased region" description="Basic and acidic residues" evidence="1">
    <location>
        <begin position="317"/>
        <end position="331"/>
    </location>
</feature>
<feature type="compositionally biased region" description="Basic and acidic residues" evidence="1">
    <location>
        <begin position="527"/>
        <end position="553"/>
    </location>
</feature>
<dbReference type="Proteomes" id="UP001374579">
    <property type="component" value="Unassembled WGS sequence"/>
</dbReference>
<feature type="compositionally biased region" description="Low complexity" evidence="1">
    <location>
        <begin position="272"/>
        <end position="285"/>
    </location>
</feature>
<proteinExistence type="predicted"/>
<feature type="transmembrane region" description="Helical" evidence="2">
    <location>
        <begin position="12"/>
        <end position="29"/>
    </location>
</feature>
<feature type="region of interest" description="Disordered" evidence="1">
    <location>
        <begin position="197"/>
        <end position="225"/>
    </location>
</feature>
<dbReference type="InterPro" id="IPR029063">
    <property type="entry name" value="SAM-dependent_MTases_sf"/>
</dbReference>
<evidence type="ECO:0000256" key="2">
    <source>
        <dbReference type="SAM" id="Phobius"/>
    </source>
</evidence>
<keyword evidence="4" id="KW-1185">Reference proteome</keyword>
<protein>
    <submittedName>
        <fullName evidence="3">Uncharacterized protein</fullName>
    </submittedName>
</protein>
<dbReference type="SUPFAM" id="SSF53335">
    <property type="entry name" value="S-adenosyl-L-methionine-dependent methyltransferases"/>
    <property type="match status" value="1"/>
</dbReference>
<sequence>MAMMVFKSRHFKRTLLVIAIIGGIWYMYVTKNNNNNNNYNSRTKEVRQEDIHPLSLQERMQEVLAAREWLAENSVRMGYNNMAGGGGGGGGGGEGEDPYPPNRLFNNGPPRNYFGGPSPNEGEYGSAWGNLPFRGPFAGGSGDLEKYKHGAHAPSYPDGGQNGGQVPQAQPQYGKASQYEDGRDSIAQAWGNQALNWNRNSESGRPYDSYQEPSFRNSPQKQYPALGNNVYQNQLYNIPQKKTESNMNENSNFEGTNYQQNYPPYSNMNLGPQPNVNQQPDQNLNIGQNLQQAQIPNPSQSTALAQNDNSDLSSDNLEERQESKPKQELSENNRQQPTVNSQQNSPPKPAILNDDKSAQKPPDSPGLQQENLPKPMETVPRANKPPVPGLKPPEPPNSVNTQTKAPIPDHRPQNTAPFQGIKPELRSDSIQAPANEVRKIPNSFQEKPFIPSASNRIPSQGSFPQAPKPGQPILPPPGSNNVMSPGRLPLSNVHLSAVLPPIQKAQPTTTESQNFVKRFLARLLYSDDKEKSFGEAKDGGEVRLPRQKEEHYLGRRSSSPEGSRDAFNAAGKGGVGYENGQQNHEERKTREGNGAEKNAGRGEGRREEDPPRLMDPAQLRPRPEAEERVPNPPPRGSSLNFLPDFFRPGVQRHPQPFTGSRGQSSLQKQQGEDSEQQLRKKHHEEKGDEKGEKGGSNVSPDKKGLPPPPPSSAVDLTTATVVTRDKTHWKEEPCEDKGPLPQGTLNTPFGKVPLYLESGVNDTDAFNNAFGVDWNMHGIGTFFDRCLLPDPNVSLVDIGAGVGPAAFIAARLGRDVFAIEPIEDMVGAMCRTVTDLGYGKVHVIHNAVSDERNKVSFRRGNKNLPTDSYVVDTRNKPKVDPNSPTAFAIRLDDILRLYKITNAAVRLNVASFEGRALAGANKFLNTVNIPCILMEWKHVHSLKDFGGSYVFEVLSNRGFFPHDVNTLRPLKVFRMHEWPAEVLWAKLGSYPVKL</sequence>
<dbReference type="InterPro" id="IPR006342">
    <property type="entry name" value="FkbM_mtfrase"/>
</dbReference>
<feature type="region of interest" description="Disordered" evidence="1">
    <location>
        <begin position="527"/>
        <end position="718"/>
    </location>
</feature>
<feature type="compositionally biased region" description="Polar residues" evidence="1">
    <location>
        <begin position="332"/>
        <end position="345"/>
    </location>
</feature>
<evidence type="ECO:0000313" key="4">
    <source>
        <dbReference type="Proteomes" id="UP001374579"/>
    </source>
</evidence>
<keyword evidence="2" id="KW-1133">Transmembrane helix</keyword>
<feature type="compositionally biased region" description="Polar residues" evidence="1">
    <location>
        <begin position="245"/>
        <end position="270"/>
    </location>
</feature>
<reference evidence="3 4" key="1">
    <citation type="submission" date="2024-02" db="EMBL/GenBank/DDBJ databases">
        <title>Chromosome-scale genome assembly of the rough periwinkle Littorina saxatilis.</title>
        <authorList>
            <person name="De Jode A."/>
            <person name="Faria R."/>
            <person name="Formenti G."/>
            <person name="Sims Y."/>
            <person name="Smith T.P."/>
            <person name="Tracey A."/>
            <person name="Wood J.M.D."/>
            <person name="Zagrodzka Z.B."/>
            <person name="Johannesson K."/>
            <person name="Butlin R.K."/>
            <person name="Leder E.H."/>
        </authorList>
    </citation>
    <scope>NUCLEOTIDE SEQUENCE [LARGE SCALE GENOMIC DNA]</scope>
    <source>
        <strain evidence="3">Snail1</strain>
        <tissue evidence="3">Muscle</tissue>
    </source>
</reference>
<gene>
    <name evidence="3" type="ORF">V1264_005544</name>
</gene>
<feature type="region of interest" description="Disordered" evidence="1">
    <location>
        <begin position="86"/>
        <end position="119"/>
    </location>
</feature>
<keyword evidence="2" id="KW-0472">Membrane</keyword>